<dbReference type="PRINTS" id="PR00119">
    <property type="entry name" value="CATATPASE"/>
</dbReference>
<keyword evidence="5 10" id="KW-0547">Nucleotide-binding</keyword>
<feature type="domain" description="HMA" evidence="11">
    <location>
        <begin position="88"/>
        <end position="154"/>
    </location>
</feature>
<accession>A0A212KCK2</accession>
<evidence type="ECO:0000256" key="4">
    <source>
        <dbReference type="ARBA" id="ARBA00022723"/>
    </source>
</evidence>
<dbReference type="SFLD" id="SFLDG00002">
    <property type="entry name" value="C1.7:_P-type_atpase_like"/>
    <property type="match status" value="1"/>
</dbReference>
<dbReference type="Gene3D" id="3.30.70.100">
    <property type="match status" value="2"/>
</dbReference>
<dbReference type="Gene3D" id="3.40.1110.10">
    <property type="entry name" value="Calcium-transporting ATPase, cytoplasmic domain N"/>
    <property type="match status" value="1"/>
</dbReference>
<dbReference type="InterPro" id="IPR023298">
    <property type="entry name" value="ATPase_P-typ_TM_dom_sf"/>
</dbReference>
<feature type="transmembrane region" description="Helical" evidence="10">
    <location>
        <begin position="213"/>
        <end position="234"/>
    </location>
</feature>
<keyword evidence="9 10" id="KW-0472">Membrane</keyword>
<dbReference type="SUPFAM" id="SSF56784">
    <property type="entry name" value="HAD-like"/>
    <property type="match status" value="1"/>
</dbReference>
<dbReference type="GO" id="GO:0012505">
    <property type="term" value="C:endomembrane system"/>
    <property type="evidence" value="ECO:0007669"/>
    <property type="project" value="UniProtKB-SubCell"/>
</dbReference>
<protein>
    <submittedName>
        <fullName evidence="12">Heavy metal translocating P-type ATPase</fullName>
        <ecNumber evidence="12">3.6.3.4</ecNumber>
    </submittedName>
</protein>
<dbReference type="InterPro" id="IPR044492">
    <property type="entry name" value="P_typ_ATPase_HD_dom"/>
</dbReference>
<evidence type="ECO:0000256" key="2">
    <source>
        <dbReference type="ARBA" id="ARBA00006024"/>
    </source>
</evidence>
<keyword evidence="8 10" id="KW-1133">Transmembrane helix</keyword>
<comment type="subcellular location">
    <subcellularLocation>
        <location evidence="10">Cell membrane</location>
    </subcellularLocation>
    <subcellularLocation>
        <location evidence="1">Endomembrane system</location>
        <topology evidence="1">Multi-pass membrane protein</topology>
    </subcellularLocation>
</comment>
<evidence type="ECO:0000256" key="6">
    <source>
        <dbReference type="ARBA" id="ARBA00022840"/>
    </source>
</evidence>
<name>A0A212KCK2_9PROT</name>
<dbReference type="Gene3D" id="2.70.150.10">
    <property type="entry name" value="Calcium-transporting ATPase, cytoplasmic transduction domain A"/>
    <property type="match status" value="1"/>
</dbReference>
<dbReference type="InterPro" id="IPR059000">
    <property type="entry name" value="ATPase_P-type_domA"/>
</dbReference>
<dbReference type="SUPFAM" id="SSF81665">
    <property type="entry name" value="Calcium ATPase, transmembrane domain M"/>
    <property type="match status" value="1"/>
</dbReference>
<dbReference type="Pfam" id="PF00403">
    <property type="entry name" value="HMA"/>
    <property type="match status" value="1"/>
</dbReference>
<dbReference type="NCBIfam" id="TIGR01511">
    <property type="entry name" value="ATPase-IB1_Cu"/>
    <property type="match status" value="1"/>
</dbReference>
<comment type="similarity">
    <text evidence="2 10">Belongs to the cation transport ATPase (P-type) (TC 3.A.3) family. Type IB subfamily.</text>
</comment>
<feature type="transmembrane region" description="Helical" evidence="10">
    <location>
        <begin position="183"/>
        <end position="201"/>
    </location>
</feature>
<evidence type="ECO:0000256" key="8">
    <source>
        <dbReference type="ARBA" id="ARBA00022989"/>
    </source>
</evidence>
<evidence type="ECO:0000313" key="12">
    <source>
        <dbReference type="EMBL" id="SBW09393.1"/>
    </source>
</evidence>
<gene>
    <name evidence="12" type="ORF">KL86APRO_12584</name>
</gene>
<dbReference type="InterPro" id="IPR023214">
    <property type="entry name" value="HAD_sf"/>
</dbReference>
<dbReference type="NCBIfam" id="TIGR01525">
    <property type="entry name" value="ATPase-IB_hvy"/>
    <property type="match status" value="1"/>
</dbReference>
<keyword evidence="7" id="KW-1278">Translocase</keyword>
<keyword evidence="4 10" id="KW-0479">Metal-binding</keyword>
<dbReference type="SUPFAM" id="SSF55008">
    <property type="entry name" value="HMA, heavy metal-associated domain"/>
    <property type="match status" value="2"/>
</dbReference>
<dbReference type="GO" id="GO:0016887">
    <property type="term" value="F:ATP hydrolysis activity"/>
    <property type="evidence" value="ECO:0007669"/>
    <property type="project" value="InterPro"/>
</dbReference>
<dbReference type="PRINTS" id="PR00943">
    <property type="entry name" value="CUATPASE"/>
</dbReference>
<dbReference type="SFLD" id="SFLDF00027">
    <property type="entry name" value="p-type_atpase"/>
    <property type="match status" value="1"/>
</dbReference>
<evidence type="ECO:0000256" key="7">
    <source>
        <dbReference type="ARBA" id="ARBA00022967"/>
    </source>
</evidence>
<evidence type="ECO:0000256" key="9">
    <source>
        <dbReference type="ARBA" id="ARBA00023136"/>
    </source>
</evidence>
<dbReference type="InterPro" id="IPR036163">
    <property type="entry name" value="HMA_dom_sf"/>
</dbReference>
<dbReference type="GO" id="GO:0055070">
    <property type="term" value="P:copper ion homeostasis"/>
    <property type="evidence" value="ECO:0007669"/>
    <property type="project" value="TreeGrafter"/>
</dbReference>
<dbReference type="PANTHER" id="PTHR43520">
    <property type="entry name" value="ATP7, ISOFORM B"/>
    <property type="match status" value="1"/>
</dbReference>
<dbReference type="InterPro" id="IPR001757">
    <property type="entry name" value="P_typ_ATPase"/>
</dbReference>
<dbReference type="InterPro" id="IPR006121">
    <property type="entry name" value="HMA_dom"/>
</dbReference>
<dbReference type="GO" id="GO:0005886">
    <property type="term" value="C:plasma membrane"/>
    <property type="evidence" value="ECO:0007669"/>
    <property type="project" value="UniProtKB-SubCell"/>
</dbReference>
<dbReference type="InterPro" id="IPR036412">
    <property type="entry name" value="HAD-like_sf"/>
</dbReference>
<evidence type="ECO:0000259" key="11">
    <source>
        <dbReference type="PROSITE" id="PS50846"/>
    </source>
</evidence>
<feature type="transmembrane region" description="Helical" evidence="10">
    <location>
        <begin position="246"/>
        <end position="266"/>
    </location>
</feature>
<dbReference type="EC" id="3.6.3.4" evidence="12"/>
<dbReference type="Pfam" id="PF00122">
    <property type="entry name" value="E1-E2_ATPase"/>
    <property type="match status" value="1"/>
</dbReference>
<dbReference type="InterPro" id="IPR008250">
    <property type="entry name" value="ATPase_P-typ_transduc_dom_A_sf"/>
</dbReference>
<feature type="transmembrane region" description="Helical" evidence="10">
    <location>
        <begin position="767"/>
        <end position="786"/>
    </location>
</feature>
<dbReference type="Gene3D" id="3.40.50.1000">
    <property type="entry name" value="HAD superfamily/HAD-like"/>
    <property type="match status" value="1"/>
</dbReference>
<dbReference type="SUPFAM" id="SSF81653">
    <property type="entry name" value="Calcium ATPase, transduction domain A"/>
    <property type="match status" value="1"/>
</dbReference>
<feature type="transmembrane region" description="Helical" evidence="10">
    <location>
        <begin position="425"/>
        <end position="447"/>
    </location>
</feature>
<dbReference type="CDD" id="cd00371">
    <property type="entry name" value="HMA"/>
    <property type="match status" value="1"/>
</dbReference>
<dbReference type="GO" id="GO:0005507">
    <property type="term" value="F:copper ion binding"/>
    <property type="evidence" value="ECO:0007669"/>
    <property type="project" value="TreeGrafter"/>
</dbReference>
<proteinExistence type="inferred from homology"/>
<feature type="transmembrane region" description="Helical" evidence="10">
    <location>
        <begin position="792"/>
        <end position="812"/>
    </location>
</feature>
<dbReference type="NCBIfam" id="TIGR01494">
    <property type="entry name" value="ATPase_P-type"/>
    <property type="match status" value="1"/>
</dbReference>
<evidence type="ECO:0000256" key="10">
    <source>
        <dbReference type="RuleBase" id="RU362081"/>
    </source>
</evidence>
<dbReference type="PROSITE" id="PS50846">
    <property type="entry name" value="HMA_2"/>
    <property type="match status" value="1"/>
</dbReference>
<dbReference type="GO" id="GO:0043682">
    <property type="term" value="F:P-type divalent copper transporter activity"/>
    <property type="evidence" value="ECO:0007669"/>
    <property type="project" value="TreeGrafter"/>
</dbReference>
<dbReference type="AlphaFoldDB" id="A0A212KCK2"/>
<keyword evidence="12" id="KW-0378">Hydrolase</keyword>
<dbReference type="SFLD" id="SFLDS00003">
    <property type="entry name" value="Haloacid_Dehalogenase"/>
    <property type="match status" value="1"/>
</dbReference>
<keyword evidence="3 10" id="KW-0812">Transmembrane</keyword>
<dbReference type="FunFam" id="2.70.150.10:FF:000002">
    <property type="entry name" value="Copper-transporting ATPase 1, putative"/>
    <property type="match status" value="1"/>
</dbReference>
<dbReference type="PANTHER" id="PTHR43520:SF8">
    <property type="entry name" value="P-TYPE CU(+) TRANSPORTER"/>
    <property type="match status" value="1"/>
</dbReference>
<keyword evidence="10" id="KW-1003">Cell membrane</keyword>
<dbReference type="InterPro" id="IPR027256">
    <property type="entry name" value="P-typ_ATPase_IB"/>
</dbReference>
<evidence type="ECO:0000256" key="3">
    <source>
        <dbReference type="ARBA" id="ARBA00022692"/>
    </source>
</evidence>
<sequence>MSVAVTDPEAAAPSPESPYARIVVPVLGMRDATDAHRVRNRLMRMEGIVAATVATDLDSVALSLDPGRVTLHEIAAELDAIDFAIADALVPLSIRGMTSSACVARVRTALEHVPGVVEAQVNPVLNRADVRILAQDINVEALMHAVRRAGYGVTPLGEHGAVADVESTAIYGAGAGANRFETLMLGVVGVLTLPLLLNLAWRVAGTPLFGPFWAFLLSTLVLGLGGARYAMGAWRAIADHAATMDLLVVLGSASAYLYSLIAWVAVGPEGRNLYFETAAAIIAFVRLGKWLEAVVKHGTTRAIRGLMELRAKSARVIKDGALISKPIDKVAIDDVVMVKPYERIPVDGVIVKGESTVDASMITGAGLPEDKGEGDAVTGGTMNGGGVLHVRAVRVAAESTLAQIIALVEEAQARKVPLQRFVDRVTTTFIPVVLGLAVFTLFGWLALENSFSEAIRASVSVLVIACPCALGLAAPAALVAGTGAAARAGILIRDVDGLEKAAGVDTVLFDKTGTLSEGRPFVVSVEALDGDVTRLLTLAASAQQGSEHPLGRAILQHAETYGIVPASLKSFEAIPGRGVRAVLEGQTEVVIGNRPLMDAAGIDMAVGEWIAPLLGMQGRSAIWVAADGVLAGGISVSDPLRGDARRAVATLRAQGVACAVVSGDGPTAVSAAAESLGVRNAFSDATPQTKVRIVRRLQAKGRSVAMVGDGINDAPALAEADLGIAVGTAADAAMQSADITLLRADVMSVANALEVARVTWGKIRQNLALAFVYNVVALPVAALGFLSPTVAGAAMALSSVSVVFNAFLLTRWKPRLADAPPRSWHFSRRRSGQA</sequence>
<feature type="transmembrane region" description="Helical" evidence="10">
    <location>
        <begin position="459"/>
        <end position="480"/>
    </location>
</feature>
<evidence type="ECO:0000256" key="1">
    <source>
        <dbReference type="ARBA" id="ARBA00004127"/>
    </source>
</evidence>
<dbReference type="InterPro" id="IPR023299">
    <property type="entry name" value="ATPase_P-typ_cyto_dom_N"/>
</dbReference>
<organism evidence="12">
    <name type="scientific">uncultured Alphaproteobacteria bacterium</name>
    <dbReference type="NCBI Taxonomy" id="91750"/>
    <lineage>
        <taxon>Bacteria</taxon>
        <taxon>Pseudomonadati</taxon>
        <taxon>Pseudomonadota</taxon>
        <taxon>Alphaproteobacteria</taxon>
        <taxon>environmental samples</taxon>
    </lineage>
</organism>
<keyword evidence="6 10" id="KW-0067">ATP-binding</keyword>
<dbReference type="Pfam" id="PF00702">
    <property type="entry name" value="Hydrolase"/>
    <property type="match status" value="1"/>
</dbReference>
<evidence type="ECO:0000256" key="5">
    <source>
        <dbReference type="ARBA" id="ARBA00022741"/>
    </source>
</evidence>
<dbReference type="GO" id="GO:0005524">
    <property type="term" value="F:ATP binding"/>
    <property type="evidence" value="ECO:0007669"/>
    <property type="project" value="UniProtKB-UniRule"/>
</dbReference>
<reference evidence="12" key="1">
    <citation type="submission" date="2016-04" db="EMBL/GenBank/DDBJ databases">
        <authorList>
            <person name="Evans L.H."/>
            <person name="Alamgir A."/>
            <person name="Owens N."/>
            <person name="Weber N.D."/>
            <person name="Virtaneva K."/>
            <person name="Barbian K."/>
            <person name="Babar A."/>
            <person name="Rosenke K."/>
        </authorList>
    </citation>
    <scope>NUCLEOTIDE SEQUENCE</scope>
    <source>
        <strain evidence="12">86</strain>
    </source>
</reference>
<dbReference type="NCBIfam" id="TIGR01512">
    <property type="entry name" value="ATPase-IB2_Cd"/>
    <property type="match status" value="1"/>
</dbReference>
<dbReference type="EMBL" id="FLUO01000001">
    <property type="protein sequence ID" value="SBW09393.1"/>
    <property type="molecule type" value="Genomic_DNA"/>
</dbReference>